<sequence length="249" mass="28022">MILQIFIYGSSYFLNQDRQSELLEKLQNLGFKVNKHFEICQGIEAVIIFCKSWTQKRKGLDYDIDGIVVKTNLLKYQNLLGNTAKSPRWAIAYKFAPELVETTITEITLQVGRTGIITPVAELVPVSLGGVVVKRATLHNQDDIERKKIDRGKRVKIKRAGEVIPEVVELAPGEEETSIYQIANECPVCRQPLVRGEGEAAHRCVNFACPAQLLGRLLHFVSKEGMHIEHIGPSLMENLIQKKFSKPSL</sequence>
<keyword evidence="6" id="KW-0862">Zinc</keyword>
<evidence type="ECO:0000313" key="12">
    <source>
        <dbReference type="Proteomes" id="UP000189670"/>
    </source>
</evidence>
<dbReference type="GO" id="GO:0003911">
    <property type="term" value="F:DNA ligase (NAD+) activity"/>
    <property type="evidence" value="ECO:0007669"/>
    <property type="project" value="UniProtKB-EC"/>
</dbReference>
<evidence type="ECO:0000256" key="5">
    <source>
        <dbReference type="ARBA" id="ARBA00022763"/>
    </source>
</evidence>
<keyword evidence="4" id="KW-0479">Metal-binding</keyword>
<dbReference type="GO" id="GO:0006281">
    <property type="term" value="P:DNA repair"/>
    <property type="evidence" value="ECO:0007669"/>
    <property type="project" value="UniProtKB-KW"/>
</dbReference>
<evidence type="ECO:0000256" key="9">
    <source>
        <dbReference type="ARBA" id="ARBA00034005"/>
    </source>
</evidence>
<reference evidence="12" key="1">
    <citation type="submission" date="2012-11" db="EMBL/GenBank/DDBJ databases">
        <authorList>
            <person name="Lucero-Rivera Y.E."/>
            <person name="Tovar-Ramirez D."/>
        </authorList>
    </citation>
    <scope>NUCLEOTIDE SEQUENCE [LARGE SCALE GENOMIC DNA]</scope>
    <source>
        <strain evidence="12">Araruama</strain>
    </source>
</reference>
<dbReference type="InterPro" id="IPR013840">
    <property type="entry name" value="DNAligase_N"/>
</dbReference>
<dbReference type="SMART" id="SM00532">
    <property type="entry name" value="LIGANc"/>
    <property type="match status" value="1"/>
</dbReference>
<dbReference type="SUPFAM" id="SSF56091">
    <property type="entry name" value="DNA ligase/mRNA capping enzyme, catalytic domain"/>
    <property type="match status" value="1"/>
</dbReference>
<dbReference type="Gene3D" id="1.10.150.20">
    <property type="entry name" value="5' to 3' exonuclease, C-terminal subdomain"/>
    <property type="match status" value="1"/>
</dbReference>
<dbReference type="InterPro" id="IPR004150">
    <property type="entry name" value="NAD_DNA_ligase_OB"/>
</dbReference>
<dbReference type="AlphaFoldDB" id="A0A1V1NVE1"/>
<dbReference type="InterPro" id="IPR033136">
    <property type="entry name" value="DNA_ligase_CS"/>
</dbReference>
<dbReference type="InterPro" id="IPR012340">
    <property type="entry name" value="NA-bd_OB-fold"/>
</dbReference>
<evidence type="ECO:0000259" key="10">
    <source>
        <dbReference type="SMART" id="SM00532"/>
    </source>
</evidence>
<dbReference type="GO" id="GO:0006260">
    <property type="term" value="P:DNA replication"/>
    <property type="evidence" value="ECO:0007669"/>
    <property type="project" value="UniProtKB-KW"/>
</dbReference>
<dbReference type="InterPro" id="IPR010994">
    <property type="entry name" value="RuvA_2-like"/>
</dbReference>
<accession>A0A1V1NVE1</accession>
<evidence type="ECO:0000256" key="4">
    <source>
        <dbReference type="ARBA" id="ARBA00022723"/>
    </source>
</evidence>
<keyword evidence="5" id="KW-0227">DNA damage</keyword>
<gene>
    <name evidence="11" type="ORF">OMM_12683</name>
</gene>
<evidence type="ECO:0000256" key="2">
    <source>
        <dbReference type="ARBA" id="ARBA00022598"/>
    </source>
</evidence>
<evidence type="ECO:0000256" key="3">
    <source>
        <dbReference type="ARBA" id="ARBA00022705"/>
    </source>
</evidence>
<dbReference type="EC" id="6.5.1.2" evidence="1"/>
<dbReference type="Proteomes" id="UP000189670">
    <property type="component" value="Unassembled WGS sequence"/>
</dbReference>
<dbReference type="SUPFAM" id="SSF50249">
    <property type="entry name" value="Nucleic acid-binding proteins"/>
    <property type="match status" value="1"/>
</dbReference>
<evidence type="ECO:0000313" key="11">
    <source>
        <dbReference type="EMBL" id="ETR66528.1"/>
    </source>
</evidence>
<dbReference type="PROSITE" id="PS01056">
    <property type="entry name" value="DNA_LIGASE_N2"/>
    <property type="match status" value="1"/>
</dbReference>
<proteinExistence type="predicted"/>
<dbReference type="GO" id="GO:0046872">
    <property type="term" value="F:metal ion binding"/>
    <property type="evidence" value="ECO:0007669"/>
    <property type="project" value="UniProtKB-KW"/>
</dbReference>
<organism evidence="11 12">
    <name type="scientific">Candidatus Magnetoglobus multicellularis str. Araruama</name>
    <dbReference type="NCBI Taxonomy" id="890399"/>
    <lineage>
        <taxon>Bacteria</taxon>
        <taxon>Pseudomonadati</taxon>
        <taxon>Thermodesulfobacteriota</taxon>
        <taxon>Desulfobacteria</taxon>
        <taxon>Desulfobacterales</taxon>
        <taxon>Desulfobacteraceae</taxon>
        <taxon>Candidatus Magnetoglobus</taxon>
    </lineage>
</organism>
<dbReference type="InterPro" id="IPR013839">
    <property type="entry name" value="DNAligase_adenylation"/>
</dbReference>
<dbReference type="Gene3D" id="6.20.10.30">
    <property type="match status" value="1"/>
</dbReference>
<dbReference type="Gene3D" id="3.30.1490.70">
    <property type="match status" value="1"/>
</dbReference>
<keyword evidence="8" id="KW-0234">DNA repair</keyword>
<evidence type="ECO:0000256" key="1">
    <source>
        <dbReference type="ARBA" id="ARBA00012722"/>
    </source>
</evidence>
<keyword evidence="2" id="KW-0436">Ligase</keyword>
<comment type="caution">
    <text evidence="11">The sequence shown here is derived from an EMBL/GenBank/DDBJ whole genome shotgun (WGS) entry which is preliminary data.</text>
</comment>
<comment type="catalytic activity">
    <reaction evidence="9">
        <text>NAD(+) + (deoxyribonucleotide)n-3'-hydroxyl + 5'-phospho-(deoxyribonucleotide)m = (deoxyribonucleotide)n+m + AMP + beta-nicotinamide D-nucleotide.</text>
        <dbReference type="EC" id="6.5.1.2"/>
    </reaction>
</comment>
<dbReference type="Pfam" id="PF03120">
    <property type="entry name" value="OB_DNA_ligase"/>
    <property type="match status" value="1"/>
</dbReference>
<dbReference type="Gene3D" id="2.40.50.140">
    <property type="entry name" value="Nucleic acid-binding proteins"/>
    <property type="match status" value="1"/>
</dbReference>
<dbReference type="SUPFAM" id="SSF47781">
    <property type="entry name" value="RuvA domain 2-like"/>
    <property type="match status" value="1"/>
</dbReference>
<dbReference type="Pfam" id="PF03119">
    <property type="entry name" value="DNA_ligase_ZBD"/>
    <property type="match status" value="1"/>
</dbReference>
<keyword evidence="7" id="KW-0520">NAD</keyword>
<dbReference type="EMBL" id="ATBP01001928">
    <property type="protein sequence ID" value="ETR66528.1"/>
    <property type="molecule type" value="Genomic_DNA"/>
</dbReference>
<evidence type="ECO:0000256" key="6">
    <source>
        <dbReference type="ARBA" id="ARBA00022833"/>
    </source>
</evidence>
<name>A0A1V1NVE1_9BACT</name>
<evidence type="ECO:0000256" key="8">
    <source>
        <dbReference type="ARBA" id="ARBA00023204"/>
    </source>
</evidence>
<keyword evidence="3" id="KW-0235">DNA replication</keyword>
<feature type="domain" description="NAD-dependent DNA ligase N-terminal" evidence="10">
    <location>
        <begin position="2"/>
        <end position="225"/>
    </location>
</feature>
<protein>
    <recommendedName>
        <fullName evidence="1">DNA ligase (NAD(+))</fullName>
        <ecNumber evidence="1">6.5.1.2</ecNumber>
    </recommendedName>
</protein>
<evidence type="ECO:0000256" key="7">
    <source>
        <dbReference type="ARBA" id="ARBA00023027"/>
    </source>
</evidence>
<dbReference type="Pfam" id="PF01653">
    <property type="entry name" value="DNA_ligase_aden"/>
    <property type="match status" value="1"/>
</dbReference>
<dbReference type="InterPro" id="IPR004149">
    <property type="entry name" value="Znf_DNAligase_C4"/>
</dbReference>